<evidence type="ECO:0000313" key="1">
    <source>
        <dbReference type="EMBL" id="KAK1714133.1"/>
    </source>
</evidence>
<comment type="caution">
    <text evidence="1">The sequence shown here is derived from an EMBL/GenBank/DDBJ whole genome shotgun (WGS) entry which is preliminary data.</text>
</comment>
<evidence type="ECO:0000313" key="2">
    <source>
        <dbReference type="Proteomes" id="UP001244207"/>
    </source>
</evidence>
<protein>
    <submittedName>
        <fullName evidence="1">Uncharacterized protein</fullName>
    </submittedName>
</protein>
<keyword evidence="2" id="KW-1185">Reference proteome</keyword>
<gene>
    <name evidence="1" type="ORF">BDZ83DRAFT_636723</name>
</gene>
<sequence>MTSHGIFPSGVEIQYQGVTIPANPEARDFATQFYNYLGSEAPLGKVNLQANPVRLMPGRLENIASEGIPLLGSKQVNEPPKDHMRPISGEKVVYTVV</sequence>
<proteinExistence type="predicted"/>
<reference evidence="1" key="1">
    <citation type="submission" date="2021-12" db="EMBL/GenBank/DDBJ databases">
        <title>Comparative genomics, transcriptomics and evolutionary studies reveal genomic signatures of adaptation to plant cell wall in hemibiotrophic fungi.</title>
        <authorList>
            <consortium name="DOE Joint Genome Institute"/>
            <person name="Baroncelli R."/>
            <person name="Diaz J.F."/>
            <person name="Benocci T."/>
            <person name="Peng M."/>
            <person name="Battaglia E."/>
            <person name="Haridas S."/>
            <person name="Andreopoulos W."/>
            <person name="Labutti K."/>
            <person name="Pangilinan J."/>
            <person name="Floch G.L."/>
            <person name="Makela M.R."/>
            <person name="Henrissat B."/>
            <person name="Grigoriev I.V."/>
            <person name="Crouch J.A."/>
            <person name="De Vries R.P."/>
            <person name="Sukno S.A."/>
            <person name="Thon M.R."/>
        </authorList>
    </citation>
    <scope>NUCLEOTIDE SEQUENCE</scope>
    <source>
        <strain evidence="1">CBS 112980</strain>
    </source>
</reference>
<organism evidence="1 2">
    <name type="scientific">Glomerella acutata</name>
    <name type="common">Colletotrichum acutatum</name>
    <dbReference type="NCBI Taxonomy" id="27357"/>
    <lineage>
        <taxon>Eukaryota</taxon>
        <taxon>Fungi</taxon>
        <taxon>Dikarya</taxon>
        <taxon>Ascomycota</taxon>
        <taxon>Pezizomycotina</taxon>
        <taxon>Sordariomycetes</taxon>
        <taxon>Hypocreomycetidae</taxon>
        <taxon>Glomerellales</taxon>
        <taxon>Glomerellaceae</taxon>
        <taxon>Colletotrichum</taxon>
        <taxon>Colletotrichum acutatum species complex</taxon>
    </lineage>
</organism>
<dbReference type="GeneID" id="85393170"/>
<dbReference type="EMBL" id="JAHMHS010000131">
    <property type="protein sequence ID" value="KAK1714133.1"/>
    <property type="molecule type" value="Genomic_DNA"/>
</dbReference>
<dbReference type="AlphaFoldDB" id="A0AAD8X9X6"/>
<dbReference type="Proteomes" id="UP001244207">
    <property type="component" value="Unassembled WGS sequence"/>
</dbReference>
<dbReference type="RefSeq" id="XP_060359949.1">
    <property type="nucleotide sequence ID" value="XM_060509271.1"/>
</dbReference>
<name>A0AAD8X9X6_GLOAC</name>
<accession>A0AAD8X9X6</accession>